<gene>
    <name evidence="10" type="ORF">DCC35_01365</name>
</gene>
<dbReference type="InterPro" id="IPR000634">
    <property type="entry name" value="Ser/Thr_deHydtase_PyrdxlP-BS"/>
</dbReference>
<evidence type="ECO:0000313" key="11">
    <source>
        <dbReference type="Proteomes" id="UP000298616"/>
    </source>
</evidence>
<comment type="cofactor">
    <cofactor evidence="4">
        <name>Mg(2+)</name>
        <dbReference type="ChEBI" id="CHEBI:18420"/>
    </cofactor>
</comment>
<evidence type="ECO:0000256" key="4">
    <source>
        <dbReference type="ARBA" id="ARBA00001946"/>
    </source>
</evidence>
<reference evidence="10 11" key="1">
    <citation type="submission" date="2018-04" db="EMBL/GenBank/DDBJ databases">
        <title>Complete genome uncultured novel isolate.</title>
        <authorList>
            <person name="Merlino G."/>
        </authorList>
    </citation>
    <scope>NUCLEOTIDE SEQUENCE [LARGE SCALE GENOMIC DNA]</scope>
    <source>
        <strain evidence="11">R1DC9</strain>
    </source>
</reference>
<evidence type="ECO:0000256" key="3">
    <source>
        <dbReference type="ARBA" id="ARBA00001936"/>
    </source>
</evidence>
<dbReference type="FunFam" id="3.40.50.1100:FF:000005">
    <property type="entry name" value="Threonine dehydratase catabolic"/>
    <property type="match status" value="1"/>
</dbReference>
<accession>A0A4D7JPX2</accession>
<dbReference type="RefSeq" id="WP_137089091.1">
    <property type="nucleotide sequence ID" value="NZ_CP028923.1"/>
</dbReference>
<dbReference type="SUPFAM" id="SSF53686">
    <property type="entry name" value="Tryptophan synthase beta subunit-like PLP-dependent enzymes"/>
    <property type="match status" value="1"/>
</dbReference>
<comment type="similarity">
    <text evidence="5">Belongs to the serine/threonine dehydratase family.</text>
</comment>
<dbReference type="AlphaFoldDB" id="A0A4D7JPX2"/>
<dbReference type="Gene3D" id="3.40.50.1100">
    <property type="match status" value="2"/>
</dbReference>
<dbReference type="GO" id="GO:0003941">
    <property type="term" value="F:L-serine ammonia-lyase activity"/>
    <property type="evidence" value="ECO:0007669"/>
    <property type="project" value="TreeGrafter"/>
</dbReference>
<dbReference type="GO" id="GO:0070179">
    <property type="term" value="P:D-serine biosynthetic process"/>
    <property type="evidence" value="ECO:0007669"/>
    <property type="project" value="TreeGrafter"/>
</dbReference>
<dbReference type="InterPro" id="IPR001926">
    <property type="entry name" value="TrpB-like_PALP"/>
</dbReference>
<evidence type="ECO:0000256" key="8">
    <source>
        <dbReference type="ARBA" id="ARBA00023239"/>
    </source>
</evidence>
<comment type="cofactor">
    <cofactor evidence="3">
        <name>Mn(2+)</name>
        <dbReference type="ChEBI" id="CHEBI:29035"/>
    </cofactor>
</comment>
<protein>
    <submittedName>
        <fullName evidence="10">Serine dehydratase</fullName>
    </submittedName>
</protein>
<dbReference type="InterPro" id="IPR036052">
    <property type="entry name" value="TrpB-like_PALP_sf"/>
</dbReference>
<evidence type="ECO:0000256" key="1">
    <source>
        <dbReference type="ARBA" id="ARBA00001913"/>
    </source>
</evidence>
<keyword evidence="8" id="KW-0456">Lyase</keyword>
<keyword evidence="6" id="KW-0460">Magnesium</keyword>
<dbReference type="GO" id="GO:0030170">
    <property type="term" value="F:pyridoxal phosphate binding"/>
    <property type="evidence" value="ECO:0007669"/>
    <property type="project" value="InterPro"/>
</dbReference>
<dbReference type="Proteomes" id="UP000298616">
    <property type="component" value="Chromosome"/>
</dbReference>
<dbReference type="PANTHER" id="PTHR43050:SF1">
    <property type="entry name" value="SERINE RACEMASE"/>
    <property type="match status" value="1"/>
</dbReference>
<dbReference type="OrthoDB" id="9811476at2"/>
<dbReference type="FunFam" id="3.40.50.1100:FF:000007">
    <property type="entry name" value="L-threonine dehydratase catabolic TdcB"/>
    <property type="match status" value="1"/>
</dbReference>
<dbReference type="EMBL" id="CP028923">
    <property type="protein sequence ID" value="QCK13496.1"/>
    <property type="molecule type" value="Genomic_DNA"/>
</dbReference>
<evidence type="ECO:0000256" key="7">
    <source>
        <dbReference type="ARBA" id="ARBA00022898"/>
    </source>
</evidence>
<feature type="domain" description="Tryptophan synthase beta chain-like PALP" evidence="9">
    <location>
        <begin position="19"/>
        <end position="305"/>
    </location>
</feature>
<comment type="cofactor">
    <cofactor evidence="1">
        <name>Ca(2+)</name>
        <dbReference type="ChEBI" id="CHEBI:29108"/>
    </cofactor>
</comment>
<evidence type="ECO:0000256" key="2">
    <source>
        <dbReference type="ARBA" id="ARBA00001933"/>
    </source>
</evidence>
<organism evidence="10 11">
    <name type="scientific">Mangrovivirga cuniculi</name>
    <dbReference type="NCBI Taxonomy" id="2715131"/>
    <lineage>
        <taxon>Bacteria</taxon>
        <taxon>Pseudomonadati</taxon>
        <taxon>Bacteroidota</taxon>
        <taxon>Cytophagia</taxon>
        <taxon>Cytophagales</taxon>
        <taxon>Mangrovivirgaceae</taxon>
        <taxon>Mangrovivirga</taxon>
    </lineage>
</organism>
<proteinExistence type="inferred from homology"/>
<evidence type="ECO:0000256" key="6">
    <source>
        <dbReference type="ARBA" id="ARBA00022842"/>
    </source>
</evidence>
<name>A0A4D7JPX2_9BACT</name>
<sequence>MLAEIKKEDIKKAADKIGPYIHNTPVLTSKFFNELSGAELFFKCENLQKVGAFKARGGVHAALNLTEVELKNGLVTHSSGNHAQAVAYAAKILDVKAYIVMPDNAPKVKINAVKGYGAEVILCEPTLEARESTLGEVKKEKGAVFIPPFNHDDVILGQATCAKELIGEVEDLDIIIAPIGGGGLISGTILSAKVFGKNIKVYGGEPEGADDAYRSLKSGELIESHIPNTVADGLLVTLGDKTWEIIRDGIEDIILVNDDQILEAMKLVWERMKIIIEPSCAVPVAAILKNKELFKDKKVGVILTGGNVDLSKNYFS</sequence>
<dbReference type="CDD" id="cd01562">
    <property type="entry name" value="Thr-dehyd"/>
    <property type="match status" value="1"/>
</dbReference>
<keyword evidence="11" id="KW-1185">Reference proteome</keyword>
<dbReference type="GO" id="GO:0018114">
    <property type="term" value="F:threonine racemase activity"/>
    <property type="evidence" value="ECO:0007669"/>
    <property type="project" value="TreeGrafter"/>
</dbReference>
<dbReference type="GO" id="GO:0000287">
    <property type="term" value="F:magnesium ion binding"/>
    <property type="evidence" value="ECO:0007669"/>
    <property type="project" value="TreeGrafter"/>
</dbReference>
<evidence type="ECO:0000259" key="9">
    <source>
        <dbReference type="Pfam" id="PF00291"/>
    </source>
</evidence>
<dbReference type="GO" id="GO:0030378">
    <property type="term" value="F:serine racemase activity"/>
    <property type="evidence" value="ECO:0007669"/>
    <property type="project" value="TreeGrafter"/>
</dbReference>
<dbReference type="Pfam" id="PF00291">
    <property type="entry name" value="PALP"/>
    <property type="match status" value="1"/>
</dbReference>
<evidence type="ECO:0000313" key="10">
    <source>
        <dbReference type="EMBL" id="QCK13496.1"/>
    </source>
</evidence>
<keyword evidence="7" id="KW-0663">Pyridoxal phosphate</keyword>
<comment type="cofactor">
    <cofactor evidence="2">
        <name>pyridoxal 5'-phosphate</name>
        <dbReference type="ChEBI" id="CHEBI:597326"/>
    </cofactor>
</comment>
<dbReference type="PANTHER" id="PTHR43050">
    <property type="entry name" value="SERINE / THREONINE RACEMASE FAMILY MEMBER"/>
    <property type="match status" value="1"/>
</dbReference>
<dbReference type="KEGG" id="fpf:DCC35_01365"/>
<dbReference type="GO" id="GO:0005524">
    <property type="term" value="F:ATP binding"/>
    <property type="evidence" value="ECO:0007669"/>
    <property type="project" value="TreeGrafter"/>
</dbReference>
<evidence type="ECO:0000256" key="5">
    <source>
        <dbReference type="ARBA" id="ARBA00010869"/>
    </source>
</evidence>
<dbReference type="PROSITE" id="PS00165">
    <property type="entry name" value="DEHYDRATASE_SER_THR"/>
    <property type="match status" value="1"/>
</dbReference>